<dbReference type="InterPro" id="IPR006175">
    <property type="entry name" value="YjgF/YER057c/UK114"/>
</dbReference>
<comment type="caution">
    <text evidence="2">The sequence shown here is derived from an EMBL/GenBank/DDBJ whole genome shotgun (WGS) entry which is preliminary data.</text>
</comment>
<dbReference type="InterPro" id="IPR035959">
    <property type="entry name" value="RutC-like_sf"/>
</dbReference>
<accession>A0A267DGD8</accession>
<dbReference type="PANTHER" id="PTHR11803:SF39">
    <property type="entry name" value="2-IMINOBUTANOATE_2-IMINOPROPANOATE DEAMINASE"/>
    <property type="match status" value="1"/>
</dbReference>
<dbReference type="PANTHER" id="PTHR11803">
    <property type="entry name" value="2-IMINOBUTANOATE/2-IMINOPROPANOATE DEAMINASE RIDA"/>
    <property type="match status" value="1"/>
</dbReference>
<dbReference type="EMBL" id="NIVC01004172">
    <property type="protein sequence ID" value="PAA48343.1"/>
    <property type="molecule type" value="Genomic_DNA"/>
</dbReference>
<evidence type="ECO:0000313" key="2">
    <source>
        <dbReference type="EMBL" id="PAA48343.1"/>
    </source>
</evidence>
<sequence length="149" mass="15749">MPANSGRKVIETKNAPIVKNPLSQAVMTSSPNSRLLFLSGQCGFLPDSGQLAGLDTESQARQALRNVGAVLAAAGVDYNSVLKCTALLADIRDAQSFNSVYAEFFQRPYPARECYQVSNLPAGARVEIIVVAEVATDSSSGSSRPSAKL</sequence>
<comment type="similarity">
    <text evidence="1">Belongs to the RutC family.</text>
</comment>
<dbReference type="InterPro" id="IPR006056">
    <property type="entry name" value="RidA"/>
</dbReference>
<organism evidence="2 5">
    <name type="scientific">Macrostomum lignano</name>
    <dbReference type="NCBI Taxonomy" id="282301"/>
    <lineage>
        <taxon>Eukaryota</taxon>
        <taxon>Metazoa</taxon>
        <taxon>Spiralia</taxon>
        <taxon>Lophotrochozoa</taxon>
        <taxon>Platyhelminthes</taxon>
        <taxon>Rhabditophora</taxon>
        <taxon>Macrostomorpha</taxon>
        <taxon>Macrostomida</taxon>
        <taxon>Macrostomidae</taxon>
        <taxon>Macrostomum</taxon>
    </lineage>
</organism>
<protein>
    <submittedName>
        <fullName evidence="2">Uncharacterized protein</fullName>
    </submittedName>
</protein>
<dbReference type="GO" id="GO:0005829">
    <property type="term" value="C:cytosol"/>
    <property type="evidence" value="ECO:0007669"/>
    <property type="project" value="TreeGrafter"/>
</dbReference>
<dbReference type="NCBIfam" id="TIGR00004">
    <property type="entry name" value="Rid family detoxifying hydrolase"/>
    <property type="match status" value="1"/>
</dbReference>
<proteinExistence type="inferred from homology"/>
<dbReference type="Pfam" id="PF01042">
    <property type="entry name" value="Ribonuc_L-PSP"/>
    <property type="match status" value="1"/>
</dbReference>
<dbReference type="AlphaFoldDB" id="A0A267DGD8"/>
<dbReference type="Proteomes" id="UP000215902">
    <property type="component" value="Unassembled WGS sequence"/>
</dbReference>
<reference evidence="2 5" key="1">
    <citation type="submission" date="2017-06" db="EMBL/GenBank/DDBJ databases">
        <title>A platform for efficient transgenesis in Macrostomum lignano, a flatworm model organism for stem cell research.</title>
        <authorList>
            <person name="Berezikov E."/>
        </authorList>
    </citation>
    <scope>NUCLEOTIDE SEQUENCE [LARGE SCALE GENOMIC DNA]</scope>
    <source>
        <strain evidence="2">DV1</strain>
        <tissue evidence="2">Whole organism</tissue>
    </source>
</reference>
<gene>
    <name evidence="2" type="ORF">BOX15_Mlig004504g2</name>
    <name evidence="4" type="ORF">BOX15_Mlig023094g2</name>
    <name evidence="3" type="ORF">BOX15_Mlig034408g4</name>
</gene>
<evidence type="ECO:0000313" key="4">
    <source>
        <dbReference type="EMBL" id="PAA56574.1"/>
    </source>
</evidence>
<dbReference type="FunFam" id="3.30.1330.40:FF:000001">
    <property type="entry name" value="L-PSP family endoribonuclease"/>
    <property type="match status" value="1"/>
</dbReference>
<dbReference type="GO" id="GO:0005739">
    <property type="term" value="C:mitochondrion"/>
    <property type="evidence" value="ECO:0007669"/>
    <property type="project" value="TreeGrafter"/>
</dbReference>
<dbReference type="GO" id="GO:0019239">
    <property type="term" value="F:deaminase activity"/>
    <property type="evidence" value="ECO:0007669"/>
    <property type="project" value="TreeGrafter"/>
</dbReference>
<name>A0A267DGD8_9PLAT</name>
<evidence type="ECO:0000313" key="5">
    <source>
        <dbReference type="Proteomes" id="UP000215902"/>
    </source>
</evidence>
<keyword evidence="5" id="KW-1185">Reference proteome</keyword>
<dbReference type="SUPFAM" id="SSF55298">
    <property type="entry name" value="YjgF-like"/>
    <property type="match status" value="1"/>
</dbReference>
<dbReference type="CDD" id="cd00448">
    <property type="entry name" value="YjgF_YER057c_UK114_family"/>
    <property type="match status" value="1"/>
</dbReference>
<dbReference type="Gene3D" id="3.30.1330.40">
    <property type="entry name" value="RutC-like"/>
    <property type="match status" value="1"/>
</dbReference>
<evidence type="ECO:0000313" key="3">
    <source>
        <dbReference type="EMBL" id="PAA50732.1"/>
    </source>
</evidence>
<dbReference type="EMBL" id="NIVC01003575">
    <property type="protein sequence ID" value="PAA50732.1"/>
    <property type="molecule type" value="Genomic_DNA"/>
</dbReference>
<dbReference type="EMBL" id="NIVC01002604">
    <property type="protein sequence ID" value="PAA56574.1"/>
    <property type="molecule type" value="Genomic_DNA"/>
</dbReference>
<evidence type="ECO:0000256" key="1">
    <source>
        <dbReference type="ARBA" id="ARBA00010552"/>
    </source>
</evidence>
<dbReference type="OrthoDB" id="309640at2759"/>
<dbReference type="STRING" id="282301.A0A267DGD8"/>